<gene>
    <name evidence="5" type="ORF">PLOB_00045642</name>
</gene>
<reference evidence="5 6" key="1">
    <citation type="submission" date="2022-05" db="EMBL/GenBank/DDBJ databases">
        <authorList>
            <consortium name="Genoscope - CEA"/>
            <person name="William W."/>
        </authorList>
    </citation>
    <scope>NUCLEOTIDE SEQUENCE [LARGE SCALE GENOMIC DNA]</scope>
</reference>
<evidence type="ECO:0008006" key="7">
    <source>
        <dbReference type="Google" id="ProtNLM"/>
    </source>
</evidence>
<keyword evidence="1" id="KW-0378">Hydrolase</keyword>
<dbReference type="PANTHER" id="PTHR31297">
    <property type="entry name" value="GLUCAN ENDO-1,6-BETA-GLUCOSIDASE B"/>
    <property type="match status" value="1"/>
</dbReference>
<organism evidence="5 6">
    <name type="scientific">Porites lobata</name>
    <dbReference type="NCBI Taxonomy" id="104759"/>
    <lineage>
        <taxon>Eukaryota</taxon>
        <taxon>Metazoa</taxon>
        <taxon>Cnidaria</taxon>
        <taxon>Anthozoa</taxon>
        <taxon>Hexacorallia</taxon>
        <taxon>Scleractinia</taxon>
        <taxon>Fungiina</taxon>
        <taxon>Poritidae</taxon>
        <taxon>Porites</taxon>
    </lineage>
</organism>
<dbReference type="InterPro" id="IPR017853">
    <property type="entry name" value="GH"/>
</dbReference>
<dbReference type="Proteomes" id="UP001159405">
    <property type="component" value="Unassembled WGS sequence"/>
</dbReference>
<keyword evidence="2" id="KW-0119">Carbohydrate metabolism</keyword>
<evidence type="ECO:0000313" key="5">
    <source>
        <dbReference type="EMBL" id="CAH3040360.1"/>
    </source>
</evidence>
<dbReference type="PANTHER" id="PTHR31297:SF41">
    <property type="entry name" value="ENDOGLUCANASE, PUTATIVE (AFU_ORTHOLOGUE AFUA_5G01830)-RELATED"/>
    <property type="match status" value="1"/>
</dbReference>
<dbReference type="SUPFAM" id="SSF51445">
    <property type="entry name" value="(Trans)glycosidases"/>
    <property type="match status" value="1"/>
</dbReference>
<keyword evidence="6" id="KW-1185">Reference proteome</keyword>
<protein>
    <recommendedName>
        <fullName evidence="7">Glycoside hydrolase family 5 domain-containing protein</fullName>
    </recommendedName>
</protein>
<evidence type="ECO:0000256" key="2">
    <source>
        <dbReference type="ARBA" id="ARBA00023277"/>
    </source>
</evidence>
<sequence length="337" mass="38840">MIGAGFSTNWLKSKEPLKEYSVQNIKDVNEKGFTNLRLRCRADLYSYNYSAVNFTWFLGNLTTIVDDCLKHKVIPIISWIHHEAEVCAAENDYTAYVNWWTAVARQLKDRDFKLSFNLFTELGIGTCPKTTNSDESLRKRNDKYTRWTKDAIYAIRQTGGKNAKRILILGSPGKTAKNLNEINQSIYEHDKYLMAEWHIYASGPNKEPGSQKFWAGDGTAQDSKKGATGQDNVKKAINYATEFQKNANNSLLTYLGAWMPQDNQYGKITQEEAINFARFFVTELGNVGIPWSMNVLDRYYDTEESRWLREKQNISGQILNMYRVLEKIIEVMPKRLT</sequence>
<comment type="caution">
    <text evidence="5">The sequence shown here is derived from an EMBL/GenBank/DDBJ whole genome shotgun (WGS) entry which is preliminary data.</text>
</comment>
<dbReference type="Gene3D" id="3.20.20.80">
    <property type="entry name" value="Glycosidases"/>
    <property type="match status" value="1"/>
</dbReference>
<keyword evidence="4" id="KW-0624">Polysaccharide degradation</keyword>
<evidence type="ECO:0000313" key="6">
    <source>
        <dbReference type="Proteomes" id="UP001159405"/>
    </source>
</evidence>
<evidence type="ECO:0000256" key="3">
    <source>
        <dbReference type="ARBA" id="ARBA00023295"/>
    </source>
</evidence>
<name>A0ABN8N0A8_9CNID</name>
<accession>A0ABN8N0A8</accession>
<proteinExistence type="predicted"/>
<keyword evidence="3" id="KW-0326">Glycosidase</keyword>
<dbReference type="InterPro" id="IPR050386">
    <property type="entry name" value="Glycosyl_hydrolase_5"/>
</dbReference>
<evidence type="ECO:0000256" key="1">
    <source>
        <dbReference type="ARBA" id="ARBA00022801"/>
    </source>
</evidence>
<dbReference type="EMBL" id="CALNXK010000008">
    <property type="protein sequence ID" value="CAH3040360.1"/>
    <property type="molecule type" value="Genomic_DNA"/>
</dbReference>
<evidence type="ECO:0000256" key="4">
    <source>
        <dbReference type="ARBA" id="ARBA00023326"/>
    </source>
</evidence>